<comment type="caution">
    <text evidence="1">The sequence shown here is derived from an EMBL/GenBank/DDBJ whole genome shotgun (WGS) entry which is preliminary data.</text>
</comment>
<accession>A0ABD2N0D3</accession>
<gene>
    <name evidence="1" type="ORF">HHI36_022342</name>
</gene>
<name>A0ABD2N0D3_9CUCU</name>
<dbReference type="Proteomes" id="UP001516400">
    <property type="component" value="Unassembled WGS sequence"/>
</dbReference>
<sequence length="121" mass="13307">MWSHVWILEFQVPNSTNKAPPGFPQKRGVESHLDLGVKKPGIPNLINSTVIRGSGGLSSLLHAAPKAIGEETKDDLQESITPVELKIGIEKFKPMKNGRIIVGCQSSQKKKMLLRTLGKKR</sequence>
<organism evidence="1 2">
    <name type="scientific">Cryptolaemus montrouzieri</name>
    <dbReference type="NCBI Taxonomy" id="559131"/>
    <lineage>
        <taxon>Eukaryota</taxon>
        <taxon>Metazoa</taxon>
        <taxon>Ecdysozoa</taxon>
        <taxon>Arthropoda</taxon>
        <taxon>Hexapoda</taxon>
        <taxon>Insecta</taxon>
        <taxon>Pterygota</taxon>
        <taxon>Neoptera</taxon>
        <taxon>Endopterygota</taxon>
        <taxon>Coleoptera</taxon>
        <taxon>Polyphaga</taxon>
        <taxon>Cucujiformia</taxon>
        <taxon>Coccinelloidea</taxon>
        <taxon>Coccinellidae</taxon>
        <taxon>Scymninae</taxon>
        <taxon>Scymnini</taxon>
        <taxon>Cryptolaemus</taxon>
    </lineage>
</organism>
<keyword evidence="2" id="KW-1185">Reference proteome</keyword>
<evidence type="ECO:0000313" key="1">
    <source>
        <dbReference type="EMBL" id="KAL3271872.1"/>
    </source>
</evidence>
<protein>
    <submittedName>
        <fullName evidence="1">Uncharacterized protein</fullName>
    </submittedName>
</protein>
<dbReference type="EMBL" id="JABFTP020000042">
    <property type="protein sequence ID" value="KAL3271872.1"/>
    <property type="molecule type" value="Genomic_DNA"/>
</dbReference>
<proteinExistence type="predicted"/>
<evidence type="ECO:0000313" key="2">
    <source>
        <dbReference type="Proteomes" id="UP001516400"/>
    </source>
</evidence>
<reference evidence="1 2" key="1">
    <citation type="journal article" date="2021" name="BMC Biol.">
        <title>Horizontally acquired antibacterial genes associated with adaptive radiation of ladybird beetles.</title>
        <authorList>
            <person name="Li H.S."/>
            <person name="Tang X.F."/>
            <person name="Huang Y.H."/>
            <person name="Xu Z.Y."/>
            <person name="Chen M.L."/>
            <person name="Du X.Y."/>
            <person name="Qiu B.Y."/>
            <person name="Chen P.T."/>
            <person name="Zhang W."/>
            <person name="Slipinski A."/>
            <person name="Escalona H.E."/>
            <person name="Waterhouse R.M."/>
            <person name="Zwick A."/>
            <person name="Pang H."/>
        </authorList>
    </citation>
    <scope>NUCLEOTIDE SEQUENCE [LARGE SCALE GENOMIC DNA]</scope>
    <source>
        <strain evidence="1">SYSU2018</strain>
    </source>
</reference>
<dbReference type="AlphaFoldDB" id="A0ABD2N0D3"/>